<dbReference type="GO" id="GO:0016491">
    <property type="term" value="F:oxidoreductase activity"/>
    <property type="evidence" value="ECO:0007669"/>
    <property type="project" value="UniProtKB-KW"/>
</dbReference>
<evidence type="ECO:0000256" key="3">
    <source>
        <dbReference type="PROSITE-ProRule" id="PRU00169"/>
    </source>
</evidence>
<sequence length="554" mass="59367">MTLTQTPKPVMLVVDDDPDVLRAVARDLRARYSADYRVLRAESGEEALDALKEVRERGDPVALLLSDQRMPGLDGVAFLSRAAALFPGAKRALLTAYADTDAAIRAINESQVHFYLTKPWDPPQEQLYPVLDDLLDDWRGEFKPGYGGLKIVGDRWSPRSHDLRDFLARNGVPYTFYDLETNDEAQELLGDEGGEALPLVILPGGERLADPDPAAVAEAVGLSRPASRPFYDLAIVGGGPAGLAAAVYGASEGLSTLLIEREAPGGQAGTSSRIENYLGFPAGLSGGDLARRAVAQAQKFGVDLLTPRDVTSLRVEGPYKVLEVAGEGEISAHAVVIATGVSWQKLPAQGAEALTGRGVYYGAARSEAVDCAGENVYIVGAGNSAGQAAMYFSQAAAQVTMLVRGASLEARMSQYLVDQIRKTPNIGVLTRHEVMAVHGEERLEKLTLKNCETGEERTVPTHFLFSFIGAAPHTGWLDGVVARDARGFLRVGDQLREDDLRGWPLERAPFPLETNVPGIFAVGDVRSTSVKRVASAVGEGSVTVSFVHQHLAGL</sequence>
<proteinExistence type="predicted"/>
<dbReference type="InterPro" id="IPR001789">
    <property type="entry name" value="Sig_transdc_resp-reg_receiver"/>
</dbReference>
<keyword evidence="1" id="KW-0285">Flavoprotein</keyword>
<evidence type="ECO:0000259" key="4">
    <source>
        <dbReference type="PROSITE" id="PS50110"/>
    </source>
</evidence>
<dbReference type="InterPro" id="IPR050097">
    <property type="entry name" value="Ferredoxin-NADP_redctase_2"/>
</dbReference>
<dbReference type="STRING" id="695939.SAMN00790413_05405"/>
<feature type="modified residue" description="4-aspartylphosphate" evidence="3">
    <location>
        <position position="67"/>
    </location>
</feature>
<keyword evidence="3" id="KW-0597">Phosphoprotein</keyword>
<evidence type="ECO:0000256" key="1">
    <source>
        <dbReference type="ARBA" id="ARBA00022630"/>
    </source>
</evidence>
<feature type="domain" description="Response regulatory" evidence="4">
    <location>
        <begin position="10"/>
        <end position="133"/>
    </location>
</feature>
<dbReference type="PROSITE" id="PS50110">
    <property type="entry name" value="RESPONSE_REGULATORY"/>
    <property type="match status" value="1"/>
</dbReference>
<dbReference type="PANTHER" id="PTHR48105">
    <property type="entry name" value="THIOREDOXIN REDUCTASE 1-RELATED-RELATED"/>
    <property type="match status" value="1"/>
</dbReference>
<dbReference type="Gene3D" id="3.40.50.2300">
    <property type="match status" value="1"/>
</dbReference>
<name>A0A1W1UG45_9DEIO</name>
<dbReference type="PRINTS" id="PR00469">
    <property type="entry name" value="PNDRDTASEII"/>
</dbReference>
<evidence type="ECO:0000313" key="6">
    <source>
        <dbReference type="Proteomes" id="UP000192582"/>
    </source>
</evidence>
<evidence type="ECO:0000256" key="2">
    <source>
        <dbReference type="ARBA" id="ARBA00023002"/>
    </source>
</evidence>
<dbReference type="SUPFAM" id="SSF52172">
    <property type="entry name" value="CheY-like"/>
    <property type="match status" value="1"/>
</dbReference>
<dbReference type="CDD" id="cd17595">
    <property type="entry name" value="REC_TrxB"/>
    <property type="match status" value="1"/>
</dbReference>
<gene>
    <name evidence="5" type="ORF">SAMN00790413_05405</name>
</gene>
<dbReference type="SMART" id="SM00448">
    <property type="entry name" value="REC"/>
    <property type="match status" value="1"/>
</dbReference>
<dbReference type="RefSeq" id="WP_245808123.1">
    <property type="nucleotide sequence ID" value="NZ_FWWU01000004.1"/>
</dbReference>
<accession>A0A1W1UG45</accession>
<dbReference type="PRINTS" id="PR00368">
    <property type="entry name" value="FADPNR"/>
</dbReference>
<dbReference type="InterPro" id="IPR011006">
    <property type="entry name" value="CheY-like_superfamily"/>
</dbReference>
<dbReference type="Gene3D" id="3.40.30.10">
    <property type="entry name" value="Glutaredoxin"/>
    <property type="match status" value="1"/>
</dbReference>
<dbReference type="GO" id="GO:0000160">
    <property type="term" value="P:phosphorelay signal transduction system"/>
    <property type="evidence" value="ECO:0007669"/>
    <property type="project" value="InterPro"/>
</dbReference>
<organism evidence="5 6">
    <name type="scientific">Deinococcus hopiensis KR-140</name>
    <dbReference type="NCBI Taxonomy" id="695939"/>
    <lineage>
        <taxon>Bacteria</taxon>
        <taxon>Thermotogati</taxon>
        <taxon>Deinococcota</taxon>
        <taxon>Deinococci</taxon>
        <taxon>Deinococcales</taxon>
        <taxon>Deinococcaceae</taxon>
        <taxon>Deinococcus</taxon>
    </lineage>
</organism>
<dbReference type="InterPro" id="IPR036188">
    <property type="entry name" value="FAD/NAD-bd_sf"/>
</dbReference>
<reference evidence="5 6" key="1">
    <citation type="submission" date="2017-04" db="EMBL/GenBank/DDBJ databases">
        <authorList>
            <person name="Afonso C.L."/>
            <person name="Miller P.J."/>
            <person name="Scott M.A."/>
            <person name="Spackman E."/>
            <person name="Goraichik I."/>
            <person name="Dimitrov K.M."/>
            <person name="Suarez D.L."/>
            <person name="Swayne D.E."/>
        </authorList>
    </citation>
    <scope>NUCLEOTIDE SEQUENCE [LARGE SCALE GENOMIC DNA]</scope>
    <source>
        <strain evidence="5 6">KR-140</strain>
    </source>
</reference>
<dbReference type="AlphaFoldDB" id="A0A1W1UG45"/>
<dbReference type="InterPro" id="IPR023753">
    <property type="entry name" value="FAD/NAD-binding_dom"/>
</dbReference>
<dbReference type="Pfam" id="PF00072">
    <property type="entry name" value="Response_reg"/>
    <property type="match status" value="1"/>
</dbReference>
<keyword evidence="6" id="KW-1185">Reference proteome</keyword>
<protein>
    <submittedName>
        <fullName evidence="5">Thioredoxin reductase (NADPH)</fullName>
    </submittedName>
</protein>
<dbReference type="SUPFAM" id="SSF51905">
    <property type="entry name" value="FAD/NAD(P)-binding domain"/>
    <property type="match status" value="1"/>
</dbReference>
<dbReference type="EMBL" id="FWWU01000004">
    <property type="protein sequence ID" value="SMB80075.1"/>
    <property type="molecule type" value="Genomic_DNA"/>
</dbReference>
<keyword evidence="2" id="KW-0560">Oxidoreductase</keyword>
<dbReference type="Pfam" id="PF07992">
    <property type="entry name" value="Pyr_redox_2"/>
    <property type="match status" value="1"/>
</dbReference>
<dbReference type="Proteomes" id="UP000192582">
    <property type="component" value="Unassembled WGS sequence"/>
</dbReference>
<evidence type="ECO:0000313" key="5">
    <source>
        <dbReference type="EMBL" id="SMB80075.1"/>
    </source>
</evidence>
<dbReference type="Gene3D" id="3.50.50.60">
    <property type="entry name" value="FAD/NAD(P)-binding domain"/>
    <property type="match status" value="2"/>
</dbReference>